<sequence length="145" mass="16696">QIKRSCFQQQNKWKRWIPFYGVVNVREVKFQFLGAPDRAGRFPIHVYLISIDEVRKEADGTIALEPNNPDLNDFCDGGWHSRECEATMDMLSLPCIKDQVKAARQRRKKLDVLHLLTDCARNPLNANGLRTLEGMAQESCIYDTT</sequence>
<keyword evidence="2" id="KW-1185">Reference proteome</keyword>
<evidence type="ECO:0000313" key="1">
    <source>
        <dbReference type="EMBL" id="KAF2186695.1"/>
    </source>
</evidence>
<organism evidence="1 2">
    <name type="scientific">Zopfia rhizophila CBS 207.26</name>
    <dbReference type="NCBI Taxonomy" id="1314779"/>
    <lineage>
        <taxon>Eukaryota</taxon>
        <taxon>Fungi</taxon>
        <taxon>Dikarya</taxon>
        <taxon>Ascomycota</taxon>
        <taxon>Pezizomycotina</taxon>
        <taxon>Dothideomycetes</taxon>
        <taxon>Dothideomycetes incertae sedis</taxon>
        <taxon>Zopfiaceae</taxon>
        <taxon>Zopfia</taxon>
    </lineage>
</organism>
<protein>
    <submittedName>
        <fullName evidence="1">Uncharacterized protein</fullName>
    </submittedName>
</protein>
<reference evidence="1" key="1">
    <citation type="journal article" date="2020" name="Stud. Mycol.">
        <title>101 Dothideomycetes genomes: a test case for predicting lifestyles and emergence of pathogens.</title>
        <authorList>
            <person name="Haridas S."/>
            <person name="Albert R."/>
            <person name="Binder M."/>
            <person name="Bloem J."/>
            <person name="Labutti K."/>
            <person name="Salamov A."/>
            <person name="Andreopoulos B."/>
            <person name="Baker S."/>
            <person name="Barry K."/>
            <person name="Bills G."/>
            <person name="Bluhm B."/>
            <person name="Cannon C."/>
            <person name="Castanera R."/>
            <person name="Culley D."/>
            <person name="Daum C."/>
            <person name="Ezra D."/>
            <person name="Gonzalez J."/>
            <person name="Henrissat B."/>
            <person name="Kuo A."/>
            <person name="Liang C."/>
            <person name="Lipzen A."/>
            <person name="Lutzoni F."/>
            <person name="Magnuson J."/>
            <person name="Mondo S."/>
            <person name="Nolan M."/>
            <person name="Ohm R."/>
            <person name="Pangilinan J."/>
            <person name="Park H.-J."/>
            <person name="Ramirez L."/>
            <person name="Alfaro M."/>
            <person name="Sun H."/>
            <person name="Tritt A."/>
            <person name="Yoshinaga Y."/>
            <person name="Zwiers L.-H."/>
            <person name="Turgeon B."/>
            <person name="Goodwin S."/>
            <person name="Spatafora J."/>
            <person name="Crous P."/>
            <person name="Grigoriev I."/>
        </authorList>
    </citation>
    <scope>NUCLEOTIDE SEQUENCE</scope>
    <source>
        <strain evidence="1">CBS 207.26</strain>
    </source>
</reference>
<proteinExistence type="predicted"/>
<dbReference type="Proteomes" id="UP000800200">
    <property type="component" value="Unassembled WGS sequence"/>
</dbReference>
<feature type="non-terminal residue" evidence="1">
    <location>
        <position position="1"/>
    </location>
</feature>
<name>A0A6A6E6R4_9PEZI</name>
<dbReference type="AlphaFoldDB" id="A0A6A6E6R4"/>
<dbReference type="EMBL" id="ML994629">
    <property type="protein sequence ID" value="KAF2186695.1"/>
    <property type="molecule type" value="Genomic_DNA"/>
</dbReference>
<gene>
    <name evidence="1" type="ORF">K469DRAFT_572444</name>
</gene>
<accession>A0A6A6E6R4</accession>
<evidence type="ECO:0000313" key="2">
    <source>
        <dbReference type="Proteomes" id="UP000800200"/>
    </source>
</evidence>
<dbReference type="OrthoDB" id="3557612at2759"/>